<evidence type="ECO:0000256" key="1">
    <source>
        <dbReference type="SAM" id="Phobius"/>
    </source>
</evidence>
<organism evidence="2 3">
    <name type="scientific">Scytonema hofmannii FACHB-248</name>
    <dbReference type="NCBI Taxonomy" id="1842502"/>
    <lineage>
        <taxon>Bacteria</taxon>
        <taxon>Bacillati</taxon>
        <taxon>Cyanobacteriota</taxon>
        <taxon>Cyanophyceae</taxon>
        <taxon>Nostocales</taxon>
        <taxon>Scytonemataceae</taxon>
        <taxon>Scytonema</taxon>
    </lineage>
</organism>
<evidence type="ECO:0000313" key="3">
    <source>
        <dbReference type="Proteomes" id="UP000660380"/>
    </source>
</evidence>
<keyword evidence="3" id="KW-1185">Reference proteome</keyword>
<accession>A0ABR8GKE9</accession>
<gene>
    <name evidence="2" type="ORF">H6G81_04515</name>
</gene>
<feature type="transmembrane region" description="Helical" evidence="1">
    <location>
        <begin position="320"/>
        <end position="344"/>
    </location>
</feature>
<feature type="transmembrane region" description="Helical" evidence="1">
    <location>
        <begin position="251"/>
        <end position="274"/>
    </location>
</feature>
<reference evidence="2 3" key="1">
    <citation type="journal article" date="2020" name="ISME J.">
        <title>Comparative genomics reveals insights into cyanobacterial evolution and habitat adaptation.</title>
        <authorList>
            <person name="Chen M.Y."/>
            <person name="Teng W.K."/>
            <person name="Zhao L."/>
            <person name="Hu C.X."/>
            <person name="Zhou Y.K."/>
            <person name="Han B.P."/>
            <person name="Song L.R."/>
            <person name="Shu W.S."/>
        </authorList>
    </citation>
    <scope>NUCLEOTIDE SEQUENCE [LARGE SCALE GENOMIC DNA]</scope>
    <source>
        <strain evidence="2 3">FACHB-248</strain>
    </source>
</reference>
<feature type="transmembrane region" description="Helical" evidence="1">
    <location>
        <begin position="86"/>
        <end position="105"/>
    </location>
</feature>
<name>A0ABR8GKE9_9CYAN</name>
<feature type="transmembrane region" description="Helical" evidence="1">
    <location>
        <begin position="53"/>
        <end position="74"/>
    </location>
</feature>
<dbReference type="Proteomes" id="UP000660380">
    <property type="component" value="Unassembled WGS sequence"/>
</dbReference>
<evidence type="ECO:0000313" key="2">
    <source>
        <dbReference type="EMBL" id="MBD2603813.1"/>
    </source>
</evidence>
<keyword evidence="1" id="KW-1133">Transmembrane helix</keyword>
<sequence>MLHFLAQTFTYPQTGGEADAFEIVSSSIDLARSTSEAWNGLWINILQPLDSGLWIGLVRLGLTLAAGSIVFLTLTSGREIVEKQSWSELMAMFIWPIVITLFLGGNGNLLSQTVTFARNFGYQQVQKVLQAQLGELTFKNAIAKVTISNIAKQQIENVYSECRGKVGQELIECWESKQAQVQQIVKRAEEQSKGPLEPLRQFADFLVDRSIIGTARDAVRLTTDPGGVFRETAIPIIRFILYSLQWAFVNILEAALLLTALFSPIAMGMSLLPLQGRPIWAWTTGFLSLFGIQLGYNIIVGLAAVVLVNSGAELASDVAFLFFLSIFAPILAVLIAGGGGIALYNGISSNVKQLIDVFSNAIGSFTTLVVKSGQ</sequence>
<dbReference type="RefSeq" id="WP_029630436.1">
    <property type="nucleotide sequence ID" value="NZ_JACJTA010000006.1"/>
</dbReference>
<comment type="caution">
    <text evidence="2">The sequence shown here is derived from an EMBL/GenBank/DDBJ whole genome shotgun (WGS) entry which is preliminary data.</text>
</comment>
<feature type="transmembrane region" description="Helical" evidence="1">
    <location>
        <begin position="286"/>
        <end position="308"/>
    </location>
</feature>
<protein>
    <submittedName>
        <fullName evidence="2">Uncharacterized protein</fullName>
    </submittedName>
</protein>
<proteinExistence type="predicted"/>
<keyword evidence="1" id="KW-0812">Transmembrane</keyword>
<dbReference type="EMBL" id="JACJTA010000006">
    <property type="protein sequence ID" value="MBD2603813.1"/>
    <property type="molecule type" value="Genomic_DNA"/>
</dbReference>
<keyword evidence="1" id="KW-0472">Membrane</keyword>